<accession>A0ABU9VNI9</accession>
<keyword evidence="1" id="KW-0472">Membrane</keyword>
<evidence type="ECO:0000256" key="1">
    <source>
        <dbReference type="SAM" id="Phobius"/>
    </source>
</evidence>
<sequence>MNRTKRFGLGSFSLVLFLVSSILLFASDKGYNSAGEYLLKLVGLNVHELVIIVPLLLVAVFLARKFPTHLFSKSGLISSSILLGFILTLALIDLILRFIGLF</sequence>
<proteinExistence type="predicted"/>
<dbReference type="RefSeq" id="WP_343131977.1">
    <property type="nucleotide sequence ID" value="NZ_JBCITK010000001.1"/>
</dbReference>
<protein>
    <submittedName>
        <fullName evidence="2">Uncharacterized protein</fullName>
    </submittedName>
</protein>
<keyword evidence="3" id="KW-1185">Reference proteome</keyword>
<feature type="transmembrane region" description="Helical" evidence="1">
    <location>
        <begin position="42"/>
        <end position="63"/>
    </location>
</feature>
<evidence type="ECO:0000313" key="2">
    <source>
        <dbReference type="EMBL" id="MEN0645403.1"/>
    </source>
</evidence>
<dbReference type="EMBL" id="JBCITK010000001">
    <property type="protein sequence ID" value="MEN0645403.1"/>
    <property type="molecule type" value="Genomic_DNA"/>
</dbReference>
<reference evidence="2 3" key="1">
    <citation type="submission" date="2024-03" db="EMBL/GenBank/DDBJ databases">
        <title>Bacilli Hybrid Assemblies.</title>
        <authorList>
            <person name="Kovac J."/>
        </authorList>
    </citation>
    <scope>NUCLEOTIDE SEQUENCE [LARGE SCALE GENOMIC DNA]</scope>
    <source>
        <strain evidence="2 3">FSL R7-0666</strain>
    </source>
</reference>
<comment type="caution">
    <text evidence="2">The sequence shown here is derived from an EMBL/GenBank/DDBJ whole genome shotgun (WGS) entry which is preliminary data.</text>
</comment>
<organism evidence="2 3">
    <name type="scientific">Alkalicoccobacillus gibsonii</name>
    <dbReference type="NCBI Taxonomy" id="79881"/>
    <lineage>
        <taxon>Bacteria</taxon>
        <taxon>Bacillati</taxon>
        <taxon>Bacillota</taxon>
        <taxon>Bacilli</taxon>
        <taxon>Bacillales</taxon>
        <taxon>Bacillaceae</taxon>
        <taxon>Alkalicoccobacillus</taxon>
    </lineage>
</organism>
<feature type="transmembrane region" description="Helical" evidence="1">
    <location>
        <begin position="75"/>
        <end position="99"/>
    </location>
</feature>
<keyword evidence="1" id="KW-0812">Transmembrane</keyword>
<gene>
    <name evidence="2" type="ORF">MKY91_19745</name>
</gene>
<evidence type="ECO:0000313" key="3">
    <source>
        <dbReference type="Proteomes" id="UP001418796"/>
    </source>
</evidence>
<name>A0ABU9VNI9_9BACI</name>
<dbReference type="Proteomes" id="UP001418796">
    <property type="component" value="Unassembled WGS sequence"/>
</dbReference>
<keyword evidence="1" id="KW-1133">Transmembrane helix</keyword>